<feature type="domain" description="Get5 N-terminal" evidence="1">
    <location>
        <begin position="6"/>
        <end position="160"/>
    </location>
</feature>
<gene>
    <name evidence="3" type="ORF">An16g01510</name>
</gene>
<feature type="domain" description="Get5 C-terminal" evidence="2">
    <location>
        <begin position="179"/>
        <end position="231"/>
    </location>
</feature>
<reference evidence="3" key="2">
    <citation type="submission" date="2025-08" db="UniProtKB">
        <authorList>
            <consortium name="RefSeq"/>
        </authorList>
    </citation>
    <scope>IDENTIFICATION</scope>
</reference>
<dbReference type="InterPro" id="IPR024737">
    <property type="entry name" value="Get5_N"/>
</dbReference>
<evidence type="ECO:0000259" key="1">
    <source>
        <dbReference type="Pfam" id="PF12754"/>
    </source>
</evidence>
<dbReference type="Gene3D" id="1.10.286.70">
    <property type="entry name" value="Get5 dimerization domain"/>
    <property type="match status" value="1"/>
</dbReference>
<proteinExistence type="predicted"/>
<evidence type="ECO:0008006" key="4">
    <source>
        <dbReference type="Google" id="ProtNLM"/>
    </source>
</evidence>
<name>A0AAJ8E0B1_ASPNG</name>
<dbReference type="RefSeq" id="XP_059602703.1">
    <property type="nucleotide sequence ID" value="XM_059744930.1"/>
</dbReference>
<dbReference type="KEGG" id="ang:An16g01510"/>
<reference evidence="3" key="1">
    <citation type="submission" date="2025-02" db="EMBL/GenBank/DDBJ databases">
        <authorList>
            <consortium name="NCBI Genome Project"/>
        </authorList>
    </citation>
    <scope>NUCLEOTIDE SEQUENCE</scope>
</reference>
<dbReference type="AlphaFoldDB" id="A0AAJ8E0B1"/>
<sequence>MSEVAFIKSFLSSLDSRPIKLRADYVLDEERVGPRVPENEQYLLPRLSAPHPEMPKKVQRTQAPGSSKSITVHLKSARNPAFEFSLPNAPITTTSVQDLKDAVQERVVDAQDGKVSVEKIKILYKRKPVTGKTIAELLADEPEMLAGGKEVEFGVMIMGGAKVVEGGSSGEGDVSAAAAPKAAVGPSGEEVLRMEAFWDDLQGFLEQRLKDSVYVKGRPMLAGFEYIYTSSLEIKQCTGWCKGSKGQGKEIIIQHSSIAPPMYWGPGISRHSSRPHGPQILFIWKRTKKFTGIEKVVL</sequence>
<evidence type="ECO:0000313" key="3">
    <source>
        <dbReference type="RefSeq" id="XP_059602703.1"/>
    </source>
</evidence>
<accession>A0AAJ8E0B1</accession>
<organism evidence="3">
    <name type="scientific">Aspergillus niger</name>
    <dbReference type="NCBI Taxonomy" id="5061"/>
    <lineage>
        <taxon>Eukaryota</taxon>
        <taxon>Fungi</taxon>
        <taxon>Dikarya</taxon>
        <taxon>Ascomycota</taxon>
        <taxon>Pezizomycotina</taxon>
        <taxon>Eurotiomycetes</taxon>
        <taxon>Eurotiomycetidae</taxon>
        <taxon>Eurotiales</taxon>
        <taxon>Aspergillaceae</taxon>
        <taxon>Aspergillus</taxon>
        <taxon>Aspergillus subgen. Circumdati</taxon>
    </lineage>
</organism>
<protein>
    <recommendedName>
        <fullName evidence="4">Ubiquitin-like domain-containing protein</fullName>
    </recommendedName>
</protein>
<evidence type="ECO:0000259" key="2">
    <source>
        <dbReference type="Pfam" id="PF17183"/>
    </source>
</evidence>
<dbReference type="GeneID" id="4988544"/>
<dbReference type="Pfam" id="PF12754">
    <property type="entry name" value="Get5_N"/>
    <property type="match status" value="1"/>
</dbReference>
<dbReference type="InterPro" id="IPR049256">
    <property type="entry name" value="Get5_C"/>
</dbReference>
<dbReference type="Pfam" id="PF17183">
    <property type="entry name" value="Get5_C"/>
    <property type="match status" value="1"/>
</dbReference>